<protein>
    <submittedName>
        <fullName evidence="2">Uncharacterized protein</fullName>
    </submittedName>
</protein>
<proteinExistence type="predicted"/>
<evidence type="ECO:0000256" key="1">
    <source>
        <dbReference type="SAM" id="MobiDB-lite"/>
    </source>
</evidence>
<gene>
    <name evidence="2" type="ORF">GCM10023322_72340</name>
</gene>
<name>A0ABP9SLE2_9ACTN</name>
<feature type="region of interest" description="Disordered" evidence="1">
    <location>
        <begin position="89"/>
        <end position="108"/>
    </location>
</feature>
<sequence>MIRSSLAGDGEADADGVGDGLGEAVVLDGVGEAGGRLGGGGVGDPVDRVGDGVGLGATVAAVCRGAGGLGDRCGATVVAAGDGGGWIDARGAGGDGRTSRYRARVSTKNTRRINVDRRMRNPGITRCPSPVRCPRRPAR</sequence>
<dbReference type="EMBL" id="BAABJQ010000034">
    <property type="protein sequence ID" value="GAA5198606.1"/>
    <property type="molecule type" value="Genomic_DNA"/>
</dbReference>
<feature type="region of interest" description="Disordered" evidence="1">
    <location>
        <begin position="120"/>
        <end position="139"/>
    </location>
</feature>
<accession>A0ABP9SLE2</accession>
<dbReference type="Proteomes" id="UP001501570">
    <property type="component" value="Unassembled WGS sequence"/>
</dbReference>
<comment type="caution">
    <text evidence="2">The sequence shown here is derived from an EMBL/GenBank/DDBJ whole genome shotgun (WGS) entry which is preliminary data.</text>
</comment>
<reference evidence="3" key="1">
    <citation type="journal article" date="2019" name="Int. J. Syst. Evol. Microbiol.">
        <title>The Global Catalogue of Microorganisms (GCM) 10K type strain sequencing project: providing services to taxonomists for standard genome sequencing and annotation.</title>
        <authorList>
            <consortium name="The Broad Institute Genomics Platform"/>
            <consortium name="The Broad Institute Genome Sequencing Center for Infectious Disease"/>
            <person name="Wu L."/>
            <person name="Ma J."/>
        </authorList>
    </citation>
    <scope>NUCLEOTIDE SEQUENCE [LARGE SCALE GENOMIC DNA]</scope>
    <source>
        <strain evidence="3">JCM 18304</strain>
    </source>
</reference>
<feature type="compositionally biased region" description="Basic residues" evidence="1">
    <location>
        <begin position="99"/>
        <end position="108"/>
    </location>
</feature>
<evidence type="ECO:0000313" key="3">
    <source>
        <dbReference type="Proteomes" id="UP001501570"/>
    </source>
</evidence>
<keyword evidence="3" id="KW-1185">Reference proteome</keyword>
<evidence type="ECO:0000313" key="2">
    <source>
        <dbReference type="EMBL" id="GAA5198606.1"/>
    </source>
</evidence>
<organism evidence="2 3">
    <name type="scientific">Rugosimonospora acidiphila</name>
    <dbReference type="NCBI Taxonomy" id="556531"/>
    <lineage>
        <taxon>Bacteria</taxon>
        <taxon>Bacillati</taxon>
        <taxon>Actinomycetota</taxon>
        <taxon>Actinomycetes</taxon>
        <taxon>Micromonosporales</taxon>
        <taxon>Micromonosporaceae</taxon>
        <taxon>Rugosimonospora</taxon>
    </lineage>
</organism>